<evidence type="ECO:0000256" key="1">
    <source>
        <dbReference type="SAM" id="MobiDB-lite"/>
    </source>
</evidence>
<name>A0ABN9V797_9DINO</name>
<proteinExistence type="predicted"/>
<accession>A0ABN9V797</accession>
<keyword evidence="3" id="KW-1185">Reference proteome</keyword>
<evidence type="ECO:0000313" key="2">
    <source>
        <dbReference type="EMBL" id="CAK0868610.1"/>
    </source>
</evidence>
<sequence length="200" mass="22148">MLRGTRCPMLRGGQIQPTLHSEIQGKHPESGCLRSACTFAALWYLNGARRCEIYTRTLVDVGQRKTPRGARPASKTPGHPAGRCRPFVPAARAGRLVRVGAEHRGPPRRSGRRGEDRETNNEGKTRGRRGEDREDEGMTGEDEGKRRTTRGRQGKTREDEGTERQSPAKSECGPTAEHSAAPKRTHCSTSGTRHMDRLSQ</sequence>
<dbReference type="Proteomes" id="UP001189429">
    <property type="component" value="Unassembled WGS sequence"/>
</dbReference>
<reference evidence="2" key="1">
    <citation type="submission" date="2023-10" db="EMBL/GenBank/DDBJ databases">
        <authorList>
            <person name="Chen Y."/>
            <person name="Shah S."/>
            <person name="Dougan E. K."/>
            <person name="Thang M."/>
            <person name="Chan C."/>
        </authorList>
    </citation>
    <scope>NUCLEOTIDE SEQUENCE [LARGE SCALE GENOMIC DNA]</scope>
</reference>
<gene>
    <name evidence="2" type="ORF">PCOR1329_LOCUS55203</name>
</gene>
<feature type="region of interest" description="Disordered" evidence="1">
    <location>
        <begin position="63"/>
        <end position="200"/>
    </location>
</feature>
<feature type="compositionally biased region" description="Basic and acidic residues" evidence="1">
    <location>
        <begin position="112"/>
        <end position="132"/>
    </location>
</feature>
<organism evidence="2 3">
    <name type="scientific">Prorocentrum cordatum</name>
    <dbReference type="NCBI Taxonomy" id="2364126"/>
    <lineage>
        <taxon>Eukaryota</taxon>
        <taxon>Sar</taxon>
        <taxon>Alveolata</taxon>
        <taxon>Dinophyceae</taxon>
        <taxon>Prorocentrales</taxon>
        <taxon>Prorocentraceae</taxon>
        <taxon>Prorocentrum</taxon>
    </lineage>
</organism>
<comment type="caution">
    <text evidence="2">The sequence shown here is derived from an EMBL/GenBank/DDBJ whole genome shotgun (WGS) entry which is preliminary data.</text>
</comment>
<evidence type="ECO:0000313" key="3">
    <source>
        <dbReference type="Proteomes" id="UP001189429"/>
    </source>
</evidence>
<dbReference type="EMBL" id="CAUYUJ010016763">
    <property type="protein sequence ID" value="CAK0868610.1"/>
    <property type="molecule type" value="Genomic_DNA"/>
</dbReference>
<protein>
    <submittedName>
        <fullName evidence="2">Uncharacterized protein</fullName>
    </submittedName>
</protein>
<feature type="compositionally biased region" description="Low complexity" evidence="1">
    <location>
        <begin position="90"/>
        <end position="99"/>
    </location>
</feature>